<evidence type="ECO:0000313" key="1">
    <source>
        <dbReference type="Proteomes" id="UP000189703"/>
    </source>
</evidence>
<name>A0A1U8BGF6_NELNU</name>
<accession>A0A1U8BGF6</accession>
<dbReference type="RefSeq" id="XP_010279248.1">
    <property type="nucleotide sequence ID" value="XM_010280946.2"/>
</dbReference>
<dbReference type="OrthoDB" id="10253409at2759"/>
<organism evidence="1 2">
    <name type="scientific">Nelumbo nucifera</name>
    <name type="common">Sacred lotus</name>
    <dbReference type="NCBI Taxonomy" id="4432"/>
    <lineage>
        <taxon>Eukaryota</taxon>
        <taxon>Viridiplantae</taxon>
        <taxon>Streptophyta</taxon>
        <taxon>Embryophyta</taxon>
        <taxon>Tracheophyta</taxon>
        <taxon>Spermatophyta</taxon>
        <taxon>Magnoliopsida</taxon>
        <taxon>Proteales</taxon>
        <taxon>Nelumbonaceae</taxon>
        <taxon>Nelumbo</taxon>
    </lineage>
</organism>
<keyword evidence="1" id="KW-1185">Reference proteome</keyword>
<gene>
    <name evidence="2" type="primary">LOC104613221</name>
</gene>
<dbReference type="InParanoid" id="A0A1U8BGF6"/>
<dbReference type="AlphaFoldDB" id="A0A1U8BGF6"/>
<evidence type="ECO:0000313" key="2">
    <source>
        <dbReference type="RefSeq" id="XP_010279248.1"/>
    </source>
</evidence>
<dbReference type="GeneID" id="104613221"/>
<dbReference type="KEGG" id="nnu:104613221"/>
<protein>
    <submittedName>
        <fullName evidence="2">Uncharacterized protein LOC104613221</fullName>
    </submittedName>
</protein>
<dbReference type="STRING" id="4432.A0A1U8BGF6"/>
<reference evidence="2" key="1">
    <citation type="submission" date="2025-08" db="UniProtKB">
        <authorList>
            <consortium name="RefSeq"/>
        </authorList>
    </citation>
    <scope>IDENTIFICATION</scope>
</reference>
<dbReference type="eggNOG" id="KOG2225">
    <property type="taxonomic scope" value="Eukaryota"/>
</dbReference>
<dbReference type="Proteomes" id="UP000189703">
    <property type="component" value="Unplaced"/>
</dbReference>
<sequence>MEAVPSTPRSNGRTQDTAEYLNRNLCREGVVPPHLGFLTEIARASLYSSVAASPSSSNLRATLSNNHHTRHLAMGLIHLVGCLQEPLSTSAGPLIVYTKAVNAAHPSSVFLKYLVDNSKSDNFNEFYRTLDGGEVATENIQGVLG</sequence>
<proteinExistence type="predicted"/>